<geneLocation type="plasmid" evidence="1 2">
    <name>unnamed</name>
</geneLocation>
<dbReference type="EMBL" id="CP068052">
    <property type="protein sequence ID" value="QQS98459.1"/>
    <property type="molecule type" value="Genomic_DNA"/>
</dbReference>
<reference evidence="1 2" key="1">
    <citation type="submission" date="2021-01" db="EMBL/GenBank/DDBJ databases">
        <title>FDA dAtabase for Regulatory Grade micrObial Sequences (FDA-ARGOS): Supporting development and validation of Infectious Disease Dx tests.</title>
        <authorList>
            <person name="Nelson B."/>
            <person name="Plummer A."/>
            <person name="Tallon L."/>
            <person name="Sadzewicz L."/>
            <person name="Zhao X."/>
            <person name="Boylan J."/>
            <person name="Ott S."/>
            <person name="Bowen H."/>
            <person name="Vavikolanu K."/>
            <person name="Mehta A."/>
            <person name="Aluvathingal J."/>
            <person name="Nadendla S."/>
            <person name="Myers T."/>
            <person name="Yan Y."/>
            <person name="Sichtig H."/>
        </authorList>
    </citation>
    <scope>NUCLEOTIDE SEQUENCE [LARGE SCALE GENOMIC DNA]</scope>
    <source>
        <strain evidence="1 2">FDAARGOS_1161</strain>
        <plasmid evidence="1 2">unnamed</plasmid>
    </source>
</reference>
<sequence>MQLKVFVSNNLGHNTLLAKIPMYDFYRMSDVANERSEHGEPVAQRKLDVKHAAELARYILKGLIATNIQLNREDTGSIMVTREGLQEMIGKQPYLSLQPIVANLRTAGPGGEKLRASPIETENNENIGMRVWLGQRDILWVVDGQHRRKAVQMVIEFLEEIRLEQKYPPKKQSLFPHNRDDRTVPQDELEAWMECYELTRAECTVSLEIHLGLDILEERQLFHDLNNLAKKVEKSLALEFDSSNPVNAFIKEDLIEGQLVAVSFKDKVDWENDDGSLTRKDIVAVNAHLILNKSNINGATPVIVNPRLNVAKRFWEAIVQIPGFGEEGAKAMTLSAQPVVLKAIAKLTYNFAFGRTTSNEQLLNKLLDGITDLDFSHENPMWRYYQLSEEEIEQYGLTSLNDYLPDNSTGNRDIGKYDIETGWMRFGSKHNDIFPIIGDMIRWKLNLPNRHQST</sequence>
<organism evidence="1 2">
    <name type="scientific">Peribacillus psychrosaccharolyticus</name>
    <name type="common">Bacillus psychrosaccharolyticus</name>
    <dbReference type="NCBI Taxonomy" id="1407"/>
    <lineage>
        <taxon>Bacteria</taxon>
        <taxon>Bacillati</taxon>
        <taxon>Bacillota</taxon>
        <taxon>Bacilli</taxon>
        <taxon>Bacillales</taxon>
        <taxon>Bacillaceae</taxon>
        <taxon>Peribacillus</taxon>
    </lineage>
</organism>
<evidence type="ECO:0000313" key="2">
    <source>
        <dbReference type="Proteomes" id="UP000595254"/>
    </source>
</evidence>
<accession>A0A974NIL1</accession>
<proteinExistence type="predicted"/>
<dbReference type="InterPro" id="IPR017642">
    <property type="entry name" value="DNA_S_mod_DndB"/>
</dbReference>
<keyword evidence="2" id="KW-1185">Reference proteome</keyword>
<evidence type="ECO:0000313" key="1">
    <source>
        <dbReference type="EMBL" id="QQS98459.1"/>
    </source>
</evidence>
<dbReference type="KEGG" id="ppsr:I6J18_00085"/>
<dbReference type="AlphaFoldDB" id="A0A974NIL1"/>
<dbReference type="Pfam" id="PF14072">
    <property type="entry name" value="DndB"/>
    <property type="match status" value="1"/>
</dbReference>
<gene>
    <name evidence="1" type="ORF">I6J18_00085</name>
</gene>
<protein>
    <recommendedName>
        <fullName evidence="3">DGQHR domain-containing protein</fullName>
    </recommendedName>
</protein>
<name>A0A974NIL1_PERPY</name>
<evidence type="ECO:0008006" key="3">
    <source>
        <dbReference type="Google" id="ProtNLM"/>
    </source>
</evidence>
<keyword evidence="1" id="KW-0614">Plasmid</keyword>
<dbReference type="Proteomes" id="UP000595254">
    <property type="component" value="Plasmid unnamed"/>
</dbReference>